<comment type="similarity">
    <text evidence="8">Belongs to the bacterial reverse transcriptase family.</text>
</comment>
<evidence type="ECO:0000256" key="1">
    <source>
        <dbReference type="ARBA" id="ARBA00012493"/>
    </source>
</evidence>
<accession>F5Z874</accession>
<dbReference type="PROSITE" id="PS50878">
    <property type="entry name" value="RT_POL"/>
    <property type="match status" value="1"/>
</dbReference>
<evidence type="ECO:0000256" key="6">
    <source>
        <dbReference type="ARBA" id="ARBA00022918"/>
    </source>
</evidence>
<dbReference type="PANTHER" id="PTHR34047:SF7">
    <property type="entry name" value="RNA-DIRECTED DNA POLYMERASE"/>
    <property type="match status" value="1"/>
</dbReference>
<keyword evidence="3" id="KW-0548">Nucleotidyltransferase</keyword>
<dbReference type="SUPFAM" id="SSF56672">
    <property type="entry name" value="DNA/RNA polymerases"/>
    <property type="match status" value="1"/>
</dbReference>
<evidence type="ECO:0000256" key="5">
    <source>
        <dbReference type="ARBA" id="ARBA00022842"/>
    </source>
</evidence>
<keyword evidence="12" id="KW-1185">Reference proteome</keyword>
<feature type="domain" description="Reverse transcriptase" evidence="10">
    <location>
        <begin position="15"/>
        <end position="239"/>
    </location>
</feature>
<dbReference type="OrthoDB" id="7055795at2"/>
<comment type="catalytic activity">
    <reaction evidence="9">
        <text>DNA(n) + a 2'-deoxyribonucleoside 5'-triphosphate = DNA(n+1) + diphosphate</text>
        <dbReference type="Rhea" id="RHEA:22508"/>
        <dbReference type="Rhea" id="RHEA-COMP:17339"/>
        <dbReference type="Rhea" id="RHEA-COMP:17340"/>
        <dbReference type="ChEBI" id="CHEBI:33019"/>
        <dbReference type="ChEBI" id="CHEBI:61560"/>
        <dbReference type="ChEBI" id="CHEBI:173112"/>
        <dbReference type="EC" id="2.7.7.49"/>
    </reaction>
</comment>
<evidence type="ECO:0000313" key="11">
    <source>
        <dbReference type="EMBL" id="AEF03267.1"/>
    </source>
</evidence>
<dbReference type="HOGENOM" id="CLU_028398_2_2_6"/>
<dbReference type="Pfam" id="PF00078">
    <property type="entry name" value="RVT_1"/>
    <property type="match status" value="1"/>
</dbReference>
<dbReference type="EC" id="2.7.7.49" evidence="1"/>
<evidence type="ECO:0000259" key="10">
    <source>
        <dbReference type="PROSITE" id="PS50878"/>
    </source>
</evidence>
<dbReference type="KEGG" id="alt:ambt_08695"/>
<reference evidence="11 12" key="1">
    <citation type="journal article" date="2011" name="J. Bacteriol.">
        <title>Complete genome sequence of the polycyclic aromatic hydrocarbon-degrading bacterium Alteromonas sp. strain SN2.</title>
        <authorList>
            <person name="Jin H.M."/>
            <person name="Jeong H."/>
            <person name="Moon E.J."/>
            <person name="Math R.K."/>
            <person name="Lee K."/>
            <person name="Kim H.J."/>
            <person name="Jeon C.O."/>
            <person name="Oh T.K."/>
            <person name="Kim J.F."/>
        </authorList>
    </citation>
    <scope>NUCLEOTIDE SEQUENCE [LARGE SCALE GENOMIC DNA]</scope>
    <source>
        <strain evidence="12">JCM 17741 / KACC 18427 / KCTC 11700BP / SN2</strain>
    </source>
</reference>
<dbReference type="InterPro" id="IPR043502">
    <property type="entry name" value="DNA/RNA_pol_sf"/>
</dbReference>
<dbReference type="PANTHER" id="PTHR34047">
    <property type="entry name" value="NUCLEAR INTRON MATURASE 1, MITOCHONDRIAL-RELATED"/>
    <property type="match status" value="1"/>
</dbReference>
<dbReference type="SMR" id="F5Z874"/>
<dbReference type="RefSeq" id="WP_013784205.1">
    <property type="nucleotide sequence ID" value="NC_015554.1"/>
</dbReference>
<dbReference type="CDD" id="cd03487">
    <property type="entry name" value="RT_Bac_retron_II"/>
    <property type="match status" value="1"/>
</dbReference>
<dbReference type="EMBL" id="CP002339">
    <property type="protein sequence ID" value="AEF03267.1"/>
    <property type="molecule type" value="Genomic_DNA"/>
</dbReference>
<dbReference type="eggNOG" id="COG3344">
    <property type="taxonomic scope" value="Bacteria"/>
</dbReference>
<proteinExistence type="inferred from homology"/>
<dbReference type="GO" id="GO:0046872">
    <property type="term" value="F:metal ion binding"/>
    <property type="evidence" value="ECO:0007669"/>
    <property type="project" value="UniProtKB-KW"/>
</dbReference>
<evidence type="ECO:0000256" key="8">
    <source>
        <dbReference type="ARBA" id="ARBA00034120"/>
    </source>
</evidence>
<dbReference type="InterPro" id="IPR000477">
    <property type="entry name" value="RT_dom"/>
</dbReference>
<protein>
    <recommendedName>
        <fullName evidence="1">RNA-directed DNA polymerase</fullName>
        <ecNumber evidence="1">2.7.7.49</ecNumber>
    </recommendedName>
</protein>
<dbReference type="AlphaFoldDB" id="F5Z874"/>
<dbReference type="Proteomes" id="UP000000683">
    <property type="component" value="Chromosome"/>
</dbReference>
<evidence type="ECO:0000256" key="7">
    <source>
        <dbReference type="ARBA" id="ARBA00023118"/>
    </source>
</evidence>
<dbReference type="GO" id="GO:0051607">
    <property type="term" value="P:defense response to virus"/>
    <property type="evidence" value="ECO:0007669"/>
    <property type="project" value="UniProtKB-KW"/>
</dbReference>
<evidence type="ECO:0000313" key="12">
    <source>
        <dbReference type="Proteomes" id="UP000000683"/>
    </source>
</evidence>
<evidence type="ECO:0000256" key="2">
    <source>
        <dbReference type="ARBA" id="ARBA00022679"/>
    </source>
</evidence>
<dbReference type="InterPro" id="IPR000123">
    <property type="entry name" value="Reverse_transcriptase_msDNA"/>
</dbReference>
<evidence type="ECO:0000256" key="4">
    <source>
        <dbReference type="ARBA" id="ARBA00022723"/>
    </source>
</evidence>
<keyword evidence="4" id="KW-0479">Metal-binding</keyword>
<organism evidence="11 12">
    <name type="scientific">Alteromonas naphthalenivorans</name>
    <dbReference type="NCBI Taxonomy" id="715451"/>
    <lineage>
        <taxon>Bacteria</taxon>
        <taxon>Pseudomonadati</taxon>
        <taxon>Pseudomonadota</taxon>
        <taxon>Gammaproteobacteria</taxon>
        <taxon>Alteromonadales</taxon>
        <taxon>Alteromonadaceae</taxon>
        <taxon>Alteromonas/Salinimonas group</taxon>
        <taxon>Alteromonas</taxon>
    </lineage>
</organism>
<dbReference type="GO" id="GO:0003723">
    <property type="term" value="F:RNA binding"/>
    <property type="evidence" value="ECO:0007669"/>
    <property type="project" value="InterPro"/>
</dbReference>
<keyword evidence="6 11" id="KW-0695">RNA-directed DNA polymerase</keyword>
<keyword evidence="7" id="KW-0051">Antiviral defense</keyword>
<name>F5Z874_ALTNA</name>
<dbReference type="InterPro" id="IPR051083">
    <property type="entry name" value="GrpII_Intron_Splice-Mob/Def"/>
</dbReference>
<sequence>MDIYNALSELLLIDEVEIVSYINKAPHRYKVYKIPKRNGSGSRVIAQPAKELKVLQKSALNMPLLDLPVHKSAFAYMEGIGIKQNAQKHSKNQYLLKMDFSDFFPSIVSSDLLSHVEKHKGKLEIKEKVALKKLFFWCVKGSTEHRLSIGAPSSPFLSNTILFDFDTIVNDYCTQEKITYTRYADDLTFTTNVSGVLFELPTYIEGVLKKLEYPTLKINHSKTVFSSKKNNRHVTGLVLTNDNAISLGRDRKRYIRSLVYGFCNKKLSDDESIKLRGLISFAKHVEPTFFRSLVKKYSLAVISDIERYYPDN</sequence>
<keyword evidence="5" id="KW-0460">Magnesium</keyword>
<keyword evidence="2" id="KW-0808">Transferase</keyword>
<dbReference type="PRINTS" id="PR00866">
    <property type="entry name" value="RNADNAPOLMS"/>
</dbReference>
<gene>
    <name evidence="11" type="ordered locus">ambt_08695</name>
</gene>
<evidence type="ECO:0000256" key="3">
    <source>
        <dbReference type="ARBA" id="ARBA00022695"/>
    </source>
</evidence>
<evidence type="ECO:0000256" key="9">
    <source>
        <dbReference type="ARBA" id="ARBA00048173"/>
    </source>
</evidence>
<dbReference type="GO" id="GO:0003964">
    <property type="term" value="F:RNA-directed DNA polymerase activity"/>
    <property type="evidence" value="ECO:0007669"/>
    <property type="project" value="UniProtKB-KW"/>
</dbReference>
<dbReference type="NCBIfam" id="NF038233">
    <property type="entry name" value="retron_St85_RT"/>
    <property type="match status" value="1"/>
</dbReference>